<dbReference type="Proteomes" id="UP000319175">
    <property type="component" value="Unassembled WGS sequence"/>
</dbReference>
<dbReference type="Pfam" id="PF14391">
    <property type="entry name" value="DUF4421"/>
    <property type="match status" value="1"/>
</dbReference>
<reference evidence="1 2" key="1">
    <citation type="submission" date="2019-06" db="EMBL/GenBank/DDBJ databases">
        <title>Flavobacterium sp. MaA-Y11 from geoumgang.</title>
        <authorList>
            <person name="Jeong S."/>
        </authorList>
    </citation>
    <scope>NUCLEOTIDE SEQUENCE [LARGE SCALE GENOMIC DNA]</scope>
    <source>
        <strain evidence="1 2">MaA-Y11</strain>
    </source>
</reference>
<gene>
    <name evidence="1" type="ORF">FJA49_01480</name>
</gene>
<evidence type="ECO:0000313" key="2">
    <source>
        <dbReference type="Proteomes" id="UP000319175"/>
    </source>
</evidence>
<dbReference type="AlphaFoldDB" id="A0A501QML2"/>
<protein>
    <submittedName>
        <fullName evidence="1">DUF4421 domain-containing protein</fullName>
    </submittedName>
</protein>
<sequence length="348" mass="40398">MFFLLIYFITFIKIFSTMNNPDRQFAFSTTMKPYIFLFSILMTSCVWAQRDSTYIKPYEHKFSLRTYLAINFLSMEQQTGTEEYKKFMPNNPPNIGLGFSLNNTIVNVSYGQGFNFMRDKEKGKTKALDLQIHNYGKKFIFDVFIQRYRGFYAEDESGNVLALYPDLKIQQYGVFGQYVFNNKKFSYRAAFNQNEKQLKSAGSFLIGGGVYFSKIESDSSFVHEKRNSLHNFQFGVSGGYAYLWVINKRWFAGISTTVGVNIGSEKFNTFGKERIEVYPTLFPRVALGYNTENWSAGFSYVNNTIFSAFSDNDNANVSLFSGNFKISYIRRLDSFDFLKKKKNQRTQD</sequence>
<name>A0A501QML2_9FLAO</name>
<comment type="caution">
    <text evidence="1">The sequence shown here is derived from an EMBL/GenBank/DDBJ whole genome shotgun (WGS) entry which is preliminary data.</text>
</comment>
<dbReference type="InterPro" id="IPR025535">
    <property type="entry name" value="DUF4421"/>
</dbReference>
<accession>A0A501QML2</accession>
<dbReference type="EMBL" id="VFJE01000048">
    <property type="protein sequence ID" value="TPD73387.1"/>
    <property type="molecule type" value="Genomic_DNA"/>
</dbReference>
<proteinExistence type="predicted"/>
<evidence type="ECO:0000313" key="1">
    <source>
        <dbReference type="EMBL" id="TPD73387.1"/>
    </source>
</evidence>
<keyword evidence="2" id="KW-1185">Reference proteome</keyword>
<organism evidence="1 2">
    <name type="scientific">Flavobacterium microcysteis</name>
    <dbReference type="NCBI Taxonomy" id="2596891"/>
    <lineage>
        <taxon>Bacteria</taxon>
        <taxon>Pseudomonadati</taxon>
        <taxon>Bacteroidota</taxon>
        <taxon>Flavobacteriia</taxon>
        <taxon>Flavobacteriales</taxon>
        <taxon>Flavobacteriaceae</taxon>
        <taxon>Flavobacterium</taxon>
    </lineage>
</organism>